<feature type="domain" description="C2" evidence="13">
    <location>
        <begin position="1105"/>
        <end position="1223"/>
    </location>
</feature>
<dbReference type="Pfam" id="PF00168">
    <property type="entry name" value="C2"/>
    <property type="match status" value="4"/>
</dbReference>
<feature type="compositionally biased region" description="Polar residues" evidence="11">
    <location>
        <begin position="903"/>
        <end position="914"/>
    </location>
</feature>
<dbReference type="Pfam" id="PF25669">
    <property type="entry name" value="SMP_MUG190-like"/>
    <property type="match status" value="1"/>
</dbReference>
<dbReference type="SUPFAM" id="SSF49562">
    <property type="entry name" value="C2 domain (Calcium/lipid-binding domain, CaLB)"/>
    <property type="match status" value="4"/>
</dbReference>
<keyword evidence="10 12" id="KW-0472">Membrane</keyword>
<dbReference type="GO" id="GO:0006869">
    <property type="term" value="P:lipid transport"/>
    <property type="evidence" value="ECO:0007669"/>
    <property type="project" value="UniProtKB-KW"/>
</dbReference>
<name>A0A6A6HE84_VIRVR</name>
<dbReference type="PIRSF" id="PIRSF037232">
    <property type="entry name" value="Tricalbin"/>
    <property type="match status" value="1"/>
</dbReference>
<dbReference type="PROSITE" id="PS51847">
    <property type="entry name" value="SMP"/>
    <property type="match status" value="1"/>
</dbReference>
<evidence type="ECO:0000256" key="8">
    <source>
        <dbReference type="ARBA" id="ARBA00023055"/>
    </source>
</evidence>
<dbReference type="OrthoDB" id="1029639at2759"/>
<evidence type="ECO:0000256" key="1">
    <source>
        <dbReference type="ARBA" id="ARBA00004586"/>
    </source>
</evidence>
<dbReference type="InterPro" id="IPR035892">
    <property type="entry name" value="C2_domain_sf"/>
</dbReference>
<feature type="region of interest" description="Disordered" evidence="11">
    <location>
        <begin position="1"/>
        <end position="75"/>
    </location>
</feature>
<evidence type="ECO:0000259" key="13">
    <source>
        <dbReference type="PROSITE" id="PS50004"/>
    </source>
</evidence>
<dbReference type="InterPro" id="IPR056910">
    <property type="entry name" value="TCB1-3_C2"/>
</dbReference>
<dbReference type="SMART" id="SM00239">
    <property type="entry name" value="C2"/>
    <property type="match status" value="4"/>
</dbReference>
<dbReference type="CDD" id="cd04045">
    <property type="entry name" value="C2C_Tricalbin-like"/>
    <property type="match status" value="1"/>
</dbReference>
<keyword evidence="8" id="KW-0445">Lipid transport</keyword>
<dbReference type="GO" id="GO:0008289">
    <property type="term" value="F:lipid binding"/>
    <property type="evidence" value="ECO:0007669"/>
    <property type="project" value="UniProtKB-KW"/>
</dbReference>
<dbReference type="GO" id="GO:0071944">
    <property type="term" value="C:cell periphery"/>
    <property type="evidence" value="ECO:0007669"/>
    <property type="project" value="UniProtKB-ARBA"/>
</dbReference>
<keyword evidence="7 12" id="KW-1133">Transmembrane helix</keyword>
<feature type="compositionally biased region" description="Low complexity" evidence="11">
    <location>
        <begin position="1309"/>
        <end position="1320"/>
    </location>
</feature>
<evidence type="ECO:0000256" key="10">
    <source>
        <dbReference type="ARBA" id="ARBA00023136"/>
    </source>
</evidence>
<dbReference type="InterPro" id="IPR000008">
    <property type="entry name" value="C2_dom"/>
</dbReference>
<dbReference type="CDD" id="cd04040">
    <property type="entry name" value="C2D_Tricalbin-like"/>
    <property type="match status" value="1"/>
</dbReference>
<dbReference type="GO" id="GO:0005789">
    <property type="term" value="C:endoplasmic reticulum membrane"/>
    <property type="evidence" value="ECO:0007669"/>
    <property type="project" value="UniProtKB-SubCell"/>
</dbReference>
<feature type="domain" description="C2" evidence="13">
    <location>
        <begin position="580"/>
        <end position="701"/>
    </location>
</feature>
<feature type="compositionally biased region" description="Low complexity" evidence="11">
    <location>
        <begin position="1523"/>
        <end position="1536"/>
    </location>
</feature>
<feature type="compositionally biased region" description="Low complexity" evidence="11">
    <location>
        <begin position="1361"/>
        <end position="1388"/>
    </location>
</feature>
<evidence type="ECO:0000256" key="11">
    <source>
        <dbReference type="SAM" id="MobiDB-lite"/>
    </source>
</evidence>
<evidence type="ECO:0000256" key="9">
    <source>
        <dbReference type="ARBA" id="ARBA00023121"/>
    </source>
</evidence>
<evidence type="ECO:0000259" key="14">
    <source>
        <dbReference type="PROSITE" id="PS51847"/>
    </source>
</evidence>
<evidence type="ECO:0000256" key="12">
    <source>
        <dbReference type="SAM" id="Phobius"/>
    </source>
</evidence>
<feature type="transmembrane region" description="Helical" evidence="12">
    <location>
        <begin position="194"/>
        <end position="211"/>
    </location>
</feature>
<dbReference type="EMBL" id="ML991785">
    <property type="protein sequence ID" value="KAF2236444.1"/>
    <property type="molecule type" value="Genomic_DNA"/>
</dbReference>
<proteinExistence type="predicted"/>
<evidence type="ECO:0000313" key="16">
    <source>
        <dbReference type="Proteomes" id="UP000800092"/>
    </source>
</evidence>
<keyword evidence="6" id="KW-0256">Endoplasmic reticulum</keyword>
<dbReference type="InterPro" id="IPR037765">
    <property type="entry name" value="C2B_Tricalbin"/>
</dbReference>
<accession>A0A6A6HE84</accession>
<dbReference type="InterPro" id="IPR031468">
    <property type="entry name" value="SMP_LBD"/>
</dbReference>
<keyword evidence="5" id="KW-0677">Repeat</keyword>
<dbReference type="Pfam" id="PF24920">
    <property type="entry name" value="C2_TCB1"/>
    <property type="match status" value="1"/>
</dbReference>
<feature type="domain" description="SMP-LTD" evidence="14">
    <location>
        <begin position="236"/>
        <end position="441"/>
    </location>
</feature>
<dbReference type="PANTHER" id="PTHR46980">
    <property type="entry name" value="TRICALBIN-1-RELATED"/>
    <property type="match status" value="1"/>
</dbReference>
<feature type="region of interest" description="Disordered" evidence="11">
    <location>
        <begin position="1506"/>
        <end position="1584"/>
    </location>
</feature>
<evidence type="ECO:0000256" key="5">
    <source>
        <dbReference type="ARBA" id="ARBA00022737"/>
    </source>
</evidence>
<dbReference type="InterPro" id="IPR037762">
    <property type="entry name" value="C2C_Tricalbin"/>
</dbReference>
<organism evidence="15 16">
    <name type="scientific">Viridothelium virens</name>
    <name type="common">Speckled blister lichen</name>
    <name type="synonym">Trypethelium virens</name>
    <dbReference type="NCBI Taxonomy" id="1048519"/>
    <lineage>
        <taxon>Eukaryota</taxon>
        <taxon>Fungi</taxon>
        <taxon>Dikarya</taxon>
        <taxon>Ascomycota</taxon>
        <taxon>Pezizomycotina</taxon>
        <taxon>Dothideomycetes</taxon>
        <taxon>Dothideomycetes incertae sedis</taxon>
        <taxon>Trypetheliales</taxon>
        <taxon>Trypetheliaceae</taxon>
        <taxon>Viridothelium</taxon>
    </lineage>
</organism>
<dbReference type="InterPro" id="IPR052455">
    <property type="entry name" value="Tricalbin_domain"/>
</dbReference>
<evidence type="ECO:0000256" key="2">
    <source>
        <dbReference type="ARBA" id="ARBA00022448"/>
    </source>
</evidence>
<feature type="domain" description="C2" evidence="13">
    <location>
        <begin position="718"/>
        <end position="836"/>
    </location>
</feature>
<dbReference type="Gene3D" id="2.60.40.150">
    <property type="entry name" value="C2 domain"/>
    <property type="match status" value="4"/>
</dbReference>
<feature type="compositionally biased region" description="Basic and acidic residues" evidence="11">
    <location>
        <begin position="1564"/>
        <end position="1574"/>
    </location>
</feature>
<dbReference type="InterPro" id="IPR037756">
    <property type="entry name" value="C2D_Tricalbin"/>
</dbReference>
<dbReference type="InterPro" id="IPR037761">
    <property type="entry name" value="C2A_Tricalbin"/>
</dbReference>
<evidence type="ECO:0000256" key="6">
    <source>
        <dbReference type="ARBA" id="ARBA00022824"/>
    </source>
</evidence>
<keyword evidence="2" id="KW-0813">Transport</keyword>
<feature type="region of interest" description="Disordered" evidence="11">
    <location>
        <begin position="1297"/>
        <end position="1388"/>
    </location>
</feature>
<dbReference type="GO" id="GO:0061817">
    <property type="term" value="P:endoplasmic reticulum-plasma membrane tethering"/>
    <property type="evidence" value="ECO:0007669"/>
    <property type="project" value="InterPro"/>
</dbReference>
<keyword evidence="3" id="KW-0597">Phosphoprotein</keyword>
<dbReference type="Proteomes" id="UP000800092">
    <property type="component" value="Unassembled WGS sequence"/>
</dbReference>
<dbReference type="PANTHER" id="PTHR46980:SF2">
    <property type="entry name" value="TRICALBIN-1-RELATED"/>
    <property type="match status" value="1"/>
</dbReference>
<feature type="compositionally biased region" description="Polar residues" evidence="11">
    <location>
        <begin position="886"/>
        <end position="895"/>
    </location>
</feature>
<gene>
    <name evidence="15" type="ORF">EV356DRAFT_498481</name>
</gene>
<keyword evidence="16" id="KW-1185">Reference proteome</keyword>
<evidence type="ECO:0000256" key="4">
    <source>
        <dbReference type="ARBA" id="ARBA00022692"/>
    </source>
</evidence>
<evidence type="ECO:0000256" key="7">
    <source>
        <dbReference type="ARBA" id="ARBA00022989"/>
    </source>
</evidence>
<evidence type="ECO:0000313" key="15">
    <source>
        <dbReference type="EMBL" id="KAF2236444.1"/>
    </source>
</evidence>
<dbReference type="CDD" id="cd04052">
    <property type="entry name" value="C2B_Tricalbin-like"/>
    <property type="match status" value="1"/>
</dbReference>
<keyword evidence="4 12" id="KW-0812">Transmembrane</keyword>
<evidence type="ECO:0000256" key="3">
    <source>
        <dbReference type="ARBA" id="ARBA00022553"/>
    </source>
</evidence>
<reference evidence="15" key="1">
    <citation type="journal article" date="2020" name="Stud. Mycol.">
        <title>101 Dothideomycetes genomes: a test case for predicting lifestyles and emergence of pathogens.</title>
        <authorList>
            <person name="Haridas S."/>
            <person name="Albert R."/>
            <person name="Binder M."/>
            <person name="Bloem J."/>
            <person name="Labutti K."/>
            <person name="Salamov A."/>
            <person name="Andreopoulos B."/>
            <person name="Baker S."/>
            <person name="Barry K."/>
            <person name="Bills G."/>
            <person name="Bluhm B."/>
            <person name="Cannon C."/>
            <person name="Castanera R."/>
            <person name="Culley D."/>
            <person name="Daum C."/>
            <person name="Ezra D."/>
            <person name="Gonzalez J."/>
            <person name="Henrissat B."/>
            <person name="Kuo A."/>
            <person name="Liang C."/>
            <person name="Lipzen A."/>
            <person name="Lutzoni F."/>
            <person name="Magnuson J."/>
            <person name="Mondo S."/>
            <person name="Nolan M."/>
            <person name="Ohm R."/>
            <person name="Pangilinan J."/>
            <person name="Park H.-J."/>
            <person name="Ramirez L."/>
            <person name="Alfaro M."/>
            <person name="Sun H."/>
            <person name="Tritt A."/>
            <person name="Yoshinaga Y."/>
            <person name="Zwiers L.-H."/>
            <person name="Turgeon B."/>
            <person name="Goodwin S."/>
            <person name="Spatafora J."/>
            <person name="Crous P."/>
            <person name="Grigoriev I."/>
        </authorList>
    </citation>
    <scope>NUCLEOTIDE SEQUENCE</scope>
    <source>
        <strain evidence="15">Tuck. ex Michener</strain>
    </source>
</reference>
<dbReference type="PRINTS" id="PR00360">
    <property type="entry name" value="C2DOMAIN"/>
</dbReference>
<dbReference type="CDD" id="cd21678">
    <property type="entry name" value="SMP_TCB"/>
    <property type="match status" value="1"/>
</dbReference>
<sequence>MLHGLGGRASELKQQGAVEAAQDPNSRVQAEDAEKTLLDEAHKSGVAAFQFDPNASAEEKAAAAKSHIPPGFHHERKPKVAALVSDADDASAPKYDMPSPTKEGAILPPTSASTVDGEIPNGHLDEDDRWARDRVGWAPRFGHPKDDDETNMLEHDTWLEDRLQDKFFGDWYYNAAVIIFASLASWVVAILGGGLGWVLIVIAFCATYYRTSIRRVRRNFRDDIKREMAKTKLETDHESLEWINSFLVKFWPIYAPVLCDTIISSVDQVLSTATPAFLDSLRLKTFVLGTKPPRLEHVKTYPKAEDDTVLMDWKFSFTPNDVADLTSRQIKNKVNPKVVLEVRIGKGMVSKGLDVIVEDMACTGLMRVKVKLQIPFPHIEKVEICFLGRPELDYVCKPLGGDMFGFDINFIPGLENFIMEQVHANLGPMMYDPNVFPIEIAKMLAGNPIDEAIGVLQINFHGAQGLRNSDKFSGTPDPYAIISVNQSAELGRTKTVEQNANPRWDETVNVIITNLRDNLTLQVFDYNEYRKDKELGVATFQLEQFESGQTEFENQQLEVMVNGRPRGIVQADIRFFPVLEGAKLDDGTQAPPPESSTGIAKFTVEQAKDLDGTKSLVGQLSPYAALLLNNREIHISKKLKRTNNPIFPDASKEMLITDRKHARLGLVLKDDKDLAADPEIGKYQIKLDDLLEMTAKGQEWYNLMATKTGRVKMMCTWKPVALAGATGGSGGYVTPIGVMRLHFANARELRNLEKMGKSDPYVRVLLSGIEKGRTVTFQNNLNPDWDEVIYVPVHTNREKLTIEVMDQENFQKDRSLGLIELPLTEFVHQDENTGEYKTIENKQVHTEQLKMRGHPKGFLNYSASFYPAFNVLDPEEEEEEEKVKQSMEQSRQSLESSHKPSKSVDSTLPTTPSHASKKSVDSATTPASPPRSGALAERQRSGTISSLRSDATHQRADSQQGMNGSIILEKPEPPKITVTPDDLPKYESGLIVFKLIDADLAYTDCYVEVVMDDMLFPSYVSPKAKSRHTTFNETGDAMVREMEFSKITLRITAEADQKGEGKESRIKAKLVGNTVDTLRRCLYQPTQLILKDKEGHESKVTVMLKYIPIHMQLDASESINNQGNLRVDVLDATDLPAADRNGKSDPYCKFMLNGKEVHKTQVQHKTLHPAWNESFEVSVRSRTAAQFSVDVYDWDRAAHDDFLGRAAINLDVLEPFGSQEVTLGLDGKSGTIRLKMLFKPDYVTRSRQGSSTFSGTFAQPGKVVGAPVKGVGKGAVFVGGGVLKGASFVGKGATGVLRRRTRGESDMNTSPSSTLPSQSSEQVMPNGIGLAVSHPDSPSPNANPTPATHPSDPSRPPSTPTPTHARTRSWGAASLSGSTAATSPSSADTGTATITLISASGFPAGSTLQLRLKLEGPPGARSSAKDVYKTKPVKTAEGSAALDGETATVRCTADAQFRVLALEHHRLTADEELGEAVFFVDDQGSGGAEKTVALSAAGRSVVVKSSFVPSGSGGAGAERDGVAAGNPGAPSGRASSSGGGDRRSFVGNATPPRKEGGLMGRFGTKREKEGRASREVTPGTQVDQ</sequence>
<dbReference type="InterPro" id="IPR017147">
    <property type="entry name" value="Tricalbin"/>
</dbReference>
<feature type="region of interest" description="Disordered" evidence="11">
    <location>
        <begin position="874"/>
        <end position="974"/>
    </location>
</feature>
<feature type="region of interest" description="Disordered" evidence="11">
    <location>
        <begin position="90"/>
        <end position="125"/>
    </location>
</feature>
<dbReference type="CDD" id="cd04044">
    <property type="entry name" value="C2A_Tricalbin-like"/>
    <property type="match status" value="1"/>
</dbReference>
<dbReference type="PROSITE" id="PS50004">
    <property type="entry name" value="C2"/>
    <property type="match status" value="4"/>
</dbReference>
<keyword evidence="9" id="KW-0446">Lipid-binding</keyword>
<comment type="subcellular location">
    <subcellularLocation>
        <location evidence="1">Endoplasmic reticulum membrane</location>
    </subcellularLocation>
</comment>
<feature type="compositionally biased region" description="Basic and acidic residues" evidence="11">
    <location>
        <begin position="29"/>
        <end position="43"/>
    </location>
</feature>
<protein>
    <submittedName>
        <fullName evidence="15">Putative membrane bound C2 domain protein</fullName>
    </submittedName>
</protein>
<feature type="domain" description="C2" evidence="13">
    <location>
        <begin position="436"/>
        <end position="555"/>
    </location>
</feature>